<dbReference type="Gene3D" id="2.60.120.10">
    <property type="entry name" value="Jelly Rolls"/>
    <property type="match status" value="1"/>
</dbReference>
<protein>
    <submittedName>
        <fullName evidence="4">CBS domain-containing protein</fullName>
    </submittedName>
</protein>
<dbReference type="EMBL" id="WFKQ01000001">
    <property type="protein sequence ID" value="MUG31266.1"/>
    <property type="molecule type" value="Genomic_DNA"/>
</dbReference>
<dbReference type="Proteomes" id="UP000442109">
    <property type="component" value="Unassembled WGS sequence"/>
</dbReference>
<proteinExistence type="predicted"/>
<name>A0A844LWF4_9GAMM</name>
<organism evidence="4 5">
    <name type="scientific">Psychrobacter sanguinis</name>
    <dbReference type="NCBI Taxonomy" id="861445"/>
    <lineage>
        <taxon>Bacteria</taxon>
        <taxon>Pseudomonadati</taxon>
        <taxon>Pseudomonadota</taxon>
        <taxon>Gammaproteobacteria</taxon>
        <taxon>Moraxellales</taxon>
        <taxon>Moraxellaceae</taxon>
        <taxon>Psychrobacter</taxon>
    </lineage>
</organism>
<keyword evidence="5" id="KW-1185">Reference proteome</keyword>
<reference evidence="4 5" key="1">
    <citation type="journal article" date="2019" name="PLoS ONE">
        <title>Pup mortality in New Zealand sea lions (Phocarctos hookeri) at Enderby Island, Auckland Islands, 2013-18.</title>
        <authorList>
            <person name="Michael S.A."/>
            <person name="Hayman D.T.S."/>
            <person name="Gray R."/>
            <person name="Zhang J."/>
            <person name="Rogers L."/>
            <person name="Roe W.D."/>
        </authorList>
    </citation>
    <scope>NUCLEOTIDE SEQUENCE [LARGE SCALE GENOMIC DNA]</scope>
    <source>
        <strain evidence="4 5">SM868</strain>
    </source>
</reference>
<sequence>MTRLDFTQPPFDVLSSNERESLKKQTQIRYLAKNEALSIADTAYFYVVLKGRIQQSLAGETLGEFVATALSNDWFDGRKLPTDEEVHLPIPAATPINHSTKDAYPSDAYHYQAVEDSLLLQVNPAAIDRLSVQNRYIRNLLSGELAERMQAYSARSQKPALRTTRTLSHADSLDTQGSADVLNGDVLNGHVLNASVAATQAESQQLMLQPVTAIRMLDVHTIAETATLVDAATTMTQAGLKHVLVKRIPTVERHPTRSHQSNLGILTDADICRAVSERVDMSTALCRDYAKFKLHTIDHHQDISEALLAMIRYRVHRLPVLDENQEVIGVLGQSDLLAFLSHHSQLITLQIEQARSIDMLKGPVEQIGQYIREQHNNGIKIGVISRIVQALNAHVFAKLWRLIVPDMVYENTCIIVMGSEGRGEQIMRTDQDNALIIRNGFNDSNLADYAQKFNHVLAEMGYPLCEGNIMMSNPLWRQSLNRFKSEISIWFNQREPQHAIWLSCLLDASYVCGDERLLESLRKHIQVAHRSTDPMFVRGFAQAALQFGDINQWWKKFMPLIGKPMAQDIDLKKAGIFPLVHGIRALALENDIFDVTSSKARLQELARAGVMTHNRAETLNEALEFFMARRLDIALATEDRLARQVDPSSLSALERDLLKECLNVVKSFKNELRQRYQLEVA</sequence>
<dbReference type="OrthoDB" id="9808528at2"/>
<dbReference type="Pfam" id="PF10335">
    <property type="entry name" value="DUF294_C"/>
    <property type="match status" value="1"/>
</dbReference>
<comment type="caution">
    <text evidence="4">The sequence shown here is derived from an EMBL/GenBank/DDBJ whole genome shotgun (WGS) entry which is preliminary data.</text>
</comment>
<dbReference type="SMART" id="SM00116">
    <property type="entry name" value="CBS"/>
    <property type="match status" value="2"/>
</dbReference>
<evidence type="ECO:0000313" key="4">
    <source>
        <dbReference type="EMBL" id="MUG31266.1"/>
    </source>
</evidence>
<dbReference type="Pfam" id="PF00571">
    <property type="entry name" value="CBS"/>
    <property type="match status" value="1"/>
</dbReference>
<keyword evidence="1 2" id="KW-0129">CBS domain</keyword>
<dbReference type="Gene3D" id="3.10.580.10">
    <property type="entry name" value="CBS-domain"/>
    <property type="match status" value="1"/>
</dbReference>
<dbReference type="PANTHER" id="PTHR43080">
    <property type="entry name" value="CBS DOMAIN-CONTAINING PROTEIN CBSX3, MITOCHONDRIAL"/>
    <property type="match status" value="1"/>
</dbReference>
<evidence type="ECO:0000313" key="5">
    <source>
        <dbReference type="Proteomes" id="UP000442109"/>
    </source>
</evidence>
<dbReference type="InterPro" id="IPR014710">
    <property type="entry name" value="RmlC-like_jellyroll"/>
</dbReference>
<dbReference type="InterPro" id="IPR000644">
    <property type="entry name" value="CBS_dom"/>
</dbReference>
<dbReference type="CDD" id="cd05401">
    <property type="entry name" value="NT_GlnE_GlnD_like"/>
    <property type="match status" value="1"/>
</dbReference>
<dbReference type="AlphaFoldDB" id="A0A844LWF4"/>
<gene>
    <name evidence="4" type="ORF">GB996_00470</name>
</gene>
<dbReference type="InterPro" id="IPR005105">
    <property type="entry name" value="GlnD_Uridyltrans_N"/>
</dbReference>
<dbReference type="PANTHER" id="PTHR43080:SF2">
    <property type="entry name" value="CBS DOMAIN-CONTAINING PROTEIN"/>
    <property type="match status" value="1"/>
</dbReference>
<dbReference type="InterPro" id="IPR051257">
    <property type="entry name" value="Diverse_CBS-Domain"/>
</dbReference>
<accession>A0A844LWF4</accession>
<evidence type="ECO:0000256" key="1">
    <source>
        <dbReference type="ARBA" id="ARBA00023122"/>
    </source>
</evidence>
<dbReference type="CDD" id="cd02205">
    <property type="entry name" value="CBS_pair_SF"/>
    <property type="match status" value="1"/>
</dbReference>
<dbReference type="InterPro" id="IPR018490">
    <property type="entry name" value="cNMP-bd_dom_sf"/>
</dbReference>
<dbReference type="RefSeq" id="WP_011959836.1">
    <property type="nucleotide sequence ID" value="NZ_WFKQ01000001.1"/>
</dbReference>
<dbReference type="InterPro" id="IPR018821">
    <property type="entry name" value="DUF294_put_nucleoTrafse_sb-bd"/>
</dbReference>
<evidence type="ECO:0000259" key="3">
    <source>
        <dbReference type="PROSITE" id="PS51371"/>
    </source>
</evidence>
<dbReference type="Pfam" id="PF03445">
    <property type="entry name" value="DUF294"/>
    <property type="match status" value="1"/>
</dbReference>
<evidence type="ECO:0000256" key="2">
    <source>
        <dbReference type="PROSITE-ProRule" id="PRU00703"/>
    </source>
</evidence>
<dbReference type="SUPFAM" id="SSF51206">
    <property type="entry name" value="cAMP-binding domain-like"/>
    <property type="match status" value="1"/>
</dbReference>
<dbReference type="SUPFAM" id="SSF54631">
    <property type="entry name" value="CBS-domain pair"/>
    <property type="match status" value="1"/>
</dbReference>
<dbReference type="GO" id="GO:0008773">
    <property type="term" value="F:[protein-PII] uridylyltransferase activity"/>
    <property type="evidence" value="ECO:0007669"/>
    <property type="project" value="InterPro"/>
</dbReference>
<dbReference type="InterPro" id="IPR046342">
    <property type="entry name" value="CBS_dom_sf"/>
</dbReference>
<dbReference type="PROSITE" id="PS51371">
    <property type="entry name" value="CBS"/>
    <property type="match status" value="1"/>
</dbReference>
<feature type="domain" description="CBS" evidence="3">
    <location>
        <begin position="289"/>
        <end position="346"/>
    </location>
</feature>